<name>A0A1X7J135_9SPHI</name>
<evidence type="ECO:0000313" key="3">
    <source>
        <dbReference type="EMBL" id="SMG21302.1"/>
    </source>
</evidence>
<keyword evidence="4" id="KW-1185">Reference proteome</keyword>
<feature type="chain" id="PRO_5013276426" description="DUF6850 domain-containing protein" evidence="1">
    <location>
        <begin position="20"/>
        <end position="517"/>
    </location>
</feature>
<feature type="signal peptide" evidence="1">
    <location>
        <begin position="1"/>
        <end position="19"/>
    </location>
</feature>
<organism evidence="3 4">
    <name type="scientific">Sphingobacterium psychroaquaticum</name>
    <dbReference type="NCBI Taxonomy" id="561061"/>
    <lineage>
        <taxon>Bacteria</taxon>
        <taxon>Pseudomonadati</taxon>
        <taxon>Bacteroidota</taxon>
        <taxon>Sphingobacteriia</taxon>
        <taxon>Sphingobacteriales</taxon>
        <taxon>Sphingobacteriaceae</taxon>
        <taxon>Sphingobacterium</taxon>
    </lineage>
</organism>
<protein>
    <recommendedName>
        <fullName evidence="2">DUF6850 domain-containing protein</fullName>
    </recommendedName>
</protein>
<dbReference type="AlphaFoldDB" id="A0A1X7J135"/>
<evidence type="ECO:0000259" key="2">
    <source>
        <dbReference type="Pfam" id="PF21012"/>
    </source>
</evidence>
<evidence type="ECO:0000256" key="1">
    <source>
        <dbReference type="SAM" id="SignalP"/>
    </source>
</evidence>
<evidence type="ECO:0000313" key="4">
    <source>
        <dbReference type="Proteomes" id="UP000192980"/>
    </source>
</evidence>
<dbReference type="STRING" id="561061.SAMN05660862_1335"/>
<accession>A0A1X7J135</accession>
<gene>
    <name evidence="3" type="ORF">SAMN05660862_1335</name>
</gene>
<keyword evidence="1" id="KW-0732">Signal</keyword>
<reference evidence="3 4" key="1">
    <citation type="submission" date="2017-04" db="EMBL/GenBank/DDBJ databases">
        <authorList>
            <person name="Afonso C.L."/>
            <person name="Miller P.J."/>
            <person name="Scott M.A."/>
            <person name="Spackman E."/>
            <person name="Goraichik I."/>
            <person name="Dimitrov K.M."/>
            <person name="Suarez D.L."/>
            <person name="Swayne D.E."/>
        </authorList>
    </citation>
    <scope>NUCLEOTIDE SEQUENCE [LARGE SCALE GENOMIC DNA]</scope>
    <source>
        <strain evidence="3 4">DSM 22418</strain>
    </source>
</reference>
<dbReference type="OrthoDB" id="831538at2"/>
<dbReference type="InterPro" id="IPR049236">
    <property type="entry name" value="DUF6850"/>
</dbReference>
<feature type="domain" description="DUF6850" evidence="2">
    <location>
        <begin position="45"/>
        <end position="513"/>
    </location>
</feature>
<dbReference type="Proteomes" id="UP000192980">
    <property type="component" value="Unassembled WGS sequence"/>
</dbReference>
<dbReference type="Pfam" id="PF21012">
    <property type="entry name" value="DUF6850"/>
    <property type="match status" value="1"/>
</dbReference>
<proteinExistence type="predicted"/>
<dbReference type="EMBL" id="FXAU01000002">
    <property type="protein sequence ID" value="SMG21302.1"/>
    <property type="molecule type" value="Genomic_DNA"/>
</dbReference>
<dbReference type="RefSeq" id="WP_085472193.1">
    <property type="nucleotide sequence ID" value="NZ_FXAU01000002.1"/>
</dbReference>
<sequence>MIARLCLITSLIISVSAFGQNRNDSVYFYLQDRIYAQSMVLSPTLAQVKGLSNYGSLQLDYNMERGGFRQAQQAYTKRKPSFIAEGVNELGRFRIGGVFEFNNSFEDSLANGQKNDLENLSTFYPYANKSGAYSRQNYSIATSISYKIWPFLVPFVNLDYIKHWSAGTDDPRLKSDRFIVKVRPGVSLNVKEHAVSVYGLWGYADEQVSIQYKNQNFKDNLLNPDRIYYMNYGYGSSIVKDTSNVYKYDSYKGVGIQYAGLFRNWKITGQGEYEYYHNTNQPVSKASQRYIGPIGVFDLFTYSGKITVQSFNHSDRQHLGILSLVKNDGEDSNLKTTGSLRRSNYKVNNQLITAKYYFLWDKTRTYSKEFGIEFAQKEENHRDILQAVQLYHKNTEVSILHNAYIRNKQGGVHEFTINPYYSFPNKTTLSYNPYSMTEFIKNVVFTDYYYHKTSYWGIRLKGEYRQELFQNSFSFYVQADYQKAKDRAAEEGINPTFLPNGDRLRMHAGIRMFLSRK</sequence>